<dbReference type="RefSeq" id="WP_007619517.1">
    <property type="nucleotide sequence ID" value="NZ_BANX01000011.1"/>
</dbReference>
<feature type="compositionally biased region" description="Polar residues" evidence="1">
    <location>
        <begin position="891"/>
        <end position="909"/>
    </location>
</feature>
<dbReference type="Proteomes" id="UP000011666">
    <property type="component" value="Unassembled WGS sequence"/>
</dbReference>
<feature type="region of interest" description="Disordered" evidence="1">
    <location>
        <begin position="1"/>
        <end position="30"/>
    </location>
</feature>
<dbReference type="EMBL" id="BANX01000011">
    <property type="protein sequence ID" value="GAC67870.1"/>
    <property type="molecule type" value="Genomic_DNA"/>
</dbReference>
<dbReference type="InterPro" id="IPR001227">
    <property type="entry name" value="Ac_transferase_dom_sf"/>
</dbReference>
<sequence length="1774" mass="186851">MTGDLQVSLRHSTDGSSPSPSTTAARTRPIGILHGAAPSDWTRGAGTLRRVLSDTPSRVVILAIAPTDGTGPTAPHVGWTDELLDRLMRWGIDVATTAVEVLDESSGLGGVLDRVADIVTGDEADLVVARTFGAGAEGGSLVVFGSERAIVGDPPLWIDGSGSRDSLNGATDALRGAMDAAGVSDEPLLEHLRIATAPEAGGAARDPATDDRTAALVRAAVDAHIGVSAAAASCVLGGSSSSGVDALAELITDVFWARMPATPESIGRIAAEVGLSNSPLCITASDQPWLRASREGRRHAALLSVTSAGVDAVVLSGDGTAADSSPIDWIGCSGPAIIVLTGADGRDVETAAARVRSVLERGADLYRVASAMARVAHRGPVRAVVVATDVPSMIRELTAAESSVAEAVASGKAWATPAGSRCDPAMSSSGGRVAFVYPGTYASYPGAEAGLFELFPVLLAGTELFTERPAETFGMAKQFLRSDTVPTPEEIAQHEMEVRSDVGFMSSSAVHYAMLGTSMIRDILDVSPDGVLGYSLGELCMLLATDLWSLRDGTGLGVQRSAVFRTELYGPRTVVREAWGVADDVPDERVWTTLALAARSDDVRAAVTGHDRVFITHVNTDREVLIAGDPAQCSAVVADLGCGSFELPGGGPVLHVPLVEAVSDSIDMLTDNEFGARDEALEYLFAAAPQSVDLDSKSDVAGAIAALCANGVDFPDLCRRAYAEGYRYFIEIGPGSDCTRWIDTNLKGLPHVAVSLDRRGTPLSRSVSRALAALIAGGVDIPLARLFPSATSDDDLVRELEIDGATARDVTHDGSPGVDDDDVIIVERRSPSAVISGQSHSTRGSIAETTPARSGPVPTGPAGVSTAPSGTADTPVARPVTPETGSRDENGLTSSNHEATSNQVDTQPVPSERDVCSHVAAIAQDVARTHIAVLETQSALQGAALAALESGDLPAAVATQEQPAMSTDESVRDPAATDSTAVHETAVHETAVHETAVHETAAHGRTAITTASSDVSAPGPAARDTTTVTPTADGFIVTVDLPVTAADLDATTALASSTGLVRELATDLLAGDPRYRNAAPQVHALEITHRHIDSARSAEGIGSAQIEIAISGIDPGPSGGEFRFRTELRIGGEPVFGIGAGEGSWGTVRPRTALTPIAPRTRSSRVERRKGFKPLEYTRLRELGDTQVGQLVVGDSVAVFGDRWDQRDAGVTTGIRTAVSGRRIRAVPSIDPSGGEFRLGHLLADQMPLEHPIPEQSPEQTKPGTADAGVVDLVDAAAEALRIYAVYLGLHLVFFDGEFGAAPDVITRVASARPRVVADGPIRHRIEVTDITMIPRPTIVGDVHVYAGDELVTTIVDLAIEVRERPGSRYRPEFDTDGRPAPLGRRGRNGEVAALNEFHMSHLENGEVDIALGVAVAEYDGKTELHIPNGEFRFVDRVISVVGDREKLRSGTMISEYDVATESWYHDDNSFEGIPGSMIMEASLQAAALTGSALGTTLHVPRDQRLSIRNLDGTATVVADLDVRGAVLRQESTLLSTTMVAGQILQRFAYRMDADGVPFYEGESLFGYFTHEALSSDVGLDGGADVPYWIDTDGATSTRDSVVEVDFRDEHAWFDPDANNGLCIGTGHFRLIDSAQIVVDGGRSGKGYVKATRVIDPADWYFDCHFHNDPVMPGSLGVEAVTQGLQSYIIASGVADSLGPVRFGLPVDVPFSWKYRGQILRTDAELGFEIDVTDVRTTDRGLVVTADASLFKPGVRIYHFTDLAVEVIRTEEVR</sequence>
<dbReference type="Gene3D" id="3.10.129.10">
    <property type="entry name" value="Hotdog Thioesterase"/>
    <property type="match status" value="2"/>
</dbReference>
<evidence type="ECO:0000313" key="3">
    <source>
        <dbReference type="EMBL" id="GAC67870.1"/>
    </source>
</evidence>
<dbReference type="InterPro" id="IPR016035">
    <property type="entry name" value="Acyl_Trfase/lysoPLipase"/>
</dbReference>
<feature type="compositionally biased region" description="Polar residues" evidence="1">
    <location>
        <begin position="959"/>
        <end position="968"/>
    </location>
</feature>
<evidence type="ECO:0000256" key="1">
    <source>
        <dbReference type="SAM" id="MobiDB-lite"/>
    </source>
</evidence>
<protein>
    <recommendedName>
        <fullName evidence="2">Malonyl-CoA:ACP transacylase (MAT) domain-containing protein</fullName>
    </recommendedName>
</protein>
<evidence type="ECO:0000313" key="4">
    <source>
        <dbReference type="Proteomes" id="UP000011666"/>
    </source>
</evidence>
<proteinExistence type="predicted"/>
<dbReference type="SUPFAM" id="SSF52151">
    <property type="entry name" value="FabD/lysophospholipase-like"/>
    <property type="match status" value="1"/>
</dbReference>
<dbReference type="Gene3D" id="3.30.70.3290">
    <property type="match status" value="1"/>
</dbReference>
<feature type="domain" description="Malonyl-CoA:ACP transacylase (MAT)" evidence="2">
    <location>
        <begin position="436"/>
        <end position="761"/>
    </location>
</feature>
<organism evidence="3 4">
    <name type="scientific">Gordonia soli NBRC 108243</name>
    <dbReference type="NCBI Taxonomy" id="1223545"/>
    <lineage>
        <taxon>Bacteria</taxon>
        <taxon>Bacillati</taxon>
        <taxon>Actinomycetota</taxon>
        <taxon>Actinomycetes</taxon>
        <taxon>Mycobacteriales</taxon>
        <taxon>Gordoniaceae</taxon>
        <taxon>Gordonia</taxon>
    </lineage>
</organism>
<dbReference type="InterPro" id="IPR052568">
    <property type="entry name" value="PKS-FAS_Synthase"/>
</dbReference>
<dbReference type="GO" id="GO:0016740">
    <property type="term" value="F:transferase activity"/>
    <property type="evidence" value="ECO:0007669"/>
    <property type="project" value="InterPro"/>
</dbReference>
<feature type="compositionally biased region" description="Low complexity" evidence="1">
    <location>
        <begin position="16"/>
        <end position="29"/>
    </location>
</feature>
<dbReference type="STRING" id="1223545.GS4_11_01380"/>
<dbReference type="OrthoDB" id="9778690at2"/>
<name>M0QGY7_9ACTN</name>
<dbReference type="SMART" id="SM00827">
    <property type="entry name" value="PKS_AT"/>
    <property type="match status" value="1"/>
</dbReference>
<dbReference type="InterPro" id="IPR013114">
    <property type="entry name" value="FabA_FabZ"/>
</dbReference>
<dbReference type="InterPro" id="IPR029069">
    <property type="entry name" value="HotDog_dom_sf"/>
</dbReference>
<reference evidence="3 4" key="1">
    <citation type="submission" date="2013-01" db="EMBL/GenBank/DDBJ databases">
        <title>Whole genome shotgun sequence of Gordonia soli NBRC 108243.</title>
        <authorList>
            <person name="Isaki-Nakamura S."/>
            <person name="Hosoyama A."/>
            <person name="Tsuchikane K."/>
            <person name="Ando Y."/>
            <person name="Baba S."/>
            <person name="Ohji S."/>
            <person name="Hamada M."/>
            <person name="Tamura T."/>
            <person name="Yamazoe A."/>
            <person name="Yamazaki S."/>
            <person name="Fujita N."/>
        </authorList>
    </citation>
    <scope>NUCLEOTIDE SEQUENCE [LARGE SCALE GENOMIC DNA]</scope>
    <source>
        <strain evidence="3 4">NBRC 108243</strain>
    </source>
</reference>
<dbReference type="Pfam" id="PF07977">
    <property type="entry name" value="FabA"/>
    <property type="match status" value="1"/>
</dbReference>
<dbReference type="SUPFAM" id="SSF54637">
    <property type="entry name" value="Thioesterase/thiol ester dehydrase-isomerase"/>
    <property type="match status" value="2"/>
</dbReference>
<feature type="region of interest" description="Disordered" evidence="1">
    <location>
        <begin position="1009"/>
        <end position="1028"/>
    </location>
</feature>
<dbReference type="Gene3D" id="3.40.366.10">
    <property type="entry name" value="Malonyl-Coenzyme A Acyl Carrier Protein, domain 2"/>
    <property type="match status" value="1"/>
</dbReference>
<dbReference type="eggNOG" id="COG3321">
    <property type="taxonomic scope" value="Bacteria"/>
</dbReference>
<dbReference type="PANTHER" id="PTHR43074:SF1">
    <property type="entry name" value="BETA-KETOACYL SYNTHASE FAMILY PROTEIN-RELATED"/>
    <property type="match status" value="1"/>
</dbReference>
<feature type="region of interest" description="Disordered" evidence="1">
    <location>
        <begin position="829"/>
        <end position="911"/>
    </location>
</feature>
<feature type="region of interest" description="Disordered" evidence="1">
    <location>
        <begin position="959"/>
        <end position="982"/>
    </location>
</feature>
<evidence type="ECO:0000259" key="2">
    <source>
        <dbReference type="SMART" id="SM00827"/>
    </source>
</evidence>
<dbReference type="InterPro" id="IPR014043">
    <property type="entry name" value="Acyl_transferase_dom"/>
</dbReference>
<gene>
    <name evidence="3" type="ORF">GS4_11_01380</name>
</gene>
<dbReference type="eggNOG" id="COG0764">
    <property type="taxonomic scope" value="Bacteria"/>
</dbReference>
<feature type="compositionally biased region" description="Polar residues" evidence="1">
    <location>
        <begin position="833"/>
        <end position="852"/>
    </location>
</feature>
<accession>M0QGY7</accession>
<comment type="caution">
    <text evidence="3">The sequence shown here is derived from an EMBL/GenBank/DDBJ whole genome shotgun (WGS) entry which is preliminary data.</text>
</comment>
<keyword evidence="4" id="KW-1185">Reference proteome</keyword>
<dbReference type="PANTHER" id="PTHR43074">
    <property type="entry name" value="OMEGA-3 POLYUNSATURATED FATTY ACID SYNTHASE PFAB-RELATED"/>
    <property type="match status" value="1"/>
</dbReference>